<protein>
    <submittedName>
        <fullName evidence="3">Uncharacterized protein</fullName>
    </submittedName>
</protein>
<dbReference type="EMBL" id="BJHY01000001">
    <property type="protein sequence ID" value="GDY76322.1"/>
    <property type="molecule type" value="Genomic_DNA"/>
</dbReference>
<evidence type="ECO:0000313" key="3">
    <source>
        <dbReference type="EMBL" id="GDY76322.1"/>
    </source>
</evidence>
<reference evidence="3 4" key="1">
    <citation type="submission" date="2019-04" db="EMBL/GenBank/DDBJ databases">
        <title>Draft genome sequences of Streptomyces avermitilis ATCC 31267.</title>
        <authorList>
            <person name="Komaki H."/>
            <person name="Tamura T."/>
            <person name="Hosoyama A."/>
        </authorList>
    </citation>
    <scope>NUCLEOTIDE SEQUENCE [LARGE SCALE GENOMIC DNA]</scope>
    <source>
        <strain evidence="3 4">ATCC 31267</strain>
    </source>
</reference>
<reference evidence="2 5" key="2">
    <citation type="submission" date="2019-04" db="EMBL/GenBank/DDBJ databases">
        <title>Draft genome sequences of Streptomyces avermitilis NBRC 14893.</title>
        <authorList>
            <person name="Komaki H."/>
            <person name="Tamura T."/>
            <person name="Hosoyama A."/>
        </authorList>
    </citation>
    <scope>NUCLEOTIDE SEQUENCE [LARGE SCALE GENOMIC DNA]</scope>
    <source>
        <strain evidence="2 5">NBRC 14893</strain>
    </source>
</reference>
<gene>
    <name evidence="2" type="ORF">SAV14893_029280</name>
    <name evidence="3" type="ORF">SAV31267_058070</name>
</gene>
<evidence type="ECO:0000313" key="4">
    <source>
        <dbReference type="Proteomes" id="UP000299211"/>
    </source>
</evidence>
<feature type="compositionally biased region" description="Basic and acidic residues" evidence="1">
    <location>
        <begin position="43"/>
        <end position="62"/>
    </location>
</feature>
<sequence length="75" mass="8250">MNWGNACRQEWSEAAWSAIGTTAEAMCGTAAKYSNPGDRRRRQQSERARIEKPLTTDNDHEGAAVSRTLVVCPPS</sequence>
<organism evidence="3 4">
    <name type="scientific">Streptomyces avermitilis</name>
    <dbReference type="NCBI Taxonomy" id="33903"/>
    <lineage>
        <taxon>Bacteria</taxon>
        <taxon>Bacillati</taxon>
        <taxon>Actinomycetota</taxon>
        <taxon>Actinomycetes</taxon>
        <taxon>Kitasatosporales</taxon>
        <taxon>Streptomycetaceae</taxon>
        <taxon>Streptomyces</taxon>
    </lineage>
</organism>
<dbReference type="Proteomes" id="UP000302139">
    <property type="component" value="Unassembled WGS sequence"/>
</dbReference>
<name>A0A4D4MVU2_STRAX</name>
<evidence type="ECO:0000313" key="5">
    <source>
        <dbReference type="Proteomes" id="UP000302139"/>
    </source>
</evidence>
<dbReference type="AlphaFoldDB" id="A0A4D4MVU2"/>
<dbReference type="Proteomes" id="UP000299211">
    <property type="component" value="Unassembled WGS sequence"/>
</dbReference>
<dbReference type="EMBL" id="BJHX01000001">
    <property type="protein sequence ID" value="GDY63535.1"/>
    <property type="molecule type" value="Genomic_DNA"/>
</dbReference>
<accession>A0A4D4MVU2</accession>
<comment type="caution">
    <text evidence="3">The sequence shown here is derived from an EMBL/GenBank/DDBJ whole genome shotgun (WGS) entry which is preliminary data.</text>
</comment>
<evidence type="ECO:0000256" key="1">
    <source>
        <dbReference type="SAM" id="MobiDB-lite"/>
    </source>
</evidence>
<feature type="region of interest" description="Disordered" evidence="1">
    <location>
        <begin position="30"/>
        <end position="75"/>
    </location>
</feature>
<evidence type="ECO:0000313" key="2">
    <source>
        <dbReference type="EMBL" id="GDY63535.1"/>
    </source>
</evidence>
<proteinExistence type="predicted"/>